<dbReference type="Proteomes" id="UP001172778">
    <property type="component" value="Unassembled WGS sequence"/>
</dbReference>
<reference evidence="1" key="1">
    <citation type="submission" date="2023-03" db="EMBL/GenBank/DDBJ databases">
        <title>Chitinimonas shenzhenensis gen. nov., sp. nov., a novel member of family Burkholderiaceae isolated from activated sludge collected in Shen Zhen, China.</title>
        <authorList>
            <person name="Wang X."/>
        </authorList>
    </citation>
    <scope>NUCLEOTIDE SEQUENCE</scope>
    <source>
        <strain evidence="1">DQS-5</strain>
    </source>
</reference>
<evidence type="ECO:0000313" key="1">
    <source>
        <dbReference type="EMBL" id="MDK2126882.1"/>
    </source>
</evidence>
<dbReference type="RefSeq" id="WP_284103202.1">
    <property type="nucleotide sequence ID" value="NZ_JARRAF010000061.1"/>
</dbReference>
<sequence length="93" mass="10274">MRFGPESRGRFNFHVTAGKIDVVSAVQASPRSVEGELIVLRQTNGADYLYLLDGGRGVGPAWHQPSRLRLAPDLTRNANVEGIERSSLIDTRR</sequence>
<name>A0ABT7E7J0_9NEIS</name>
<organism evidence="1 2">
    <name type="scientific">Parachitinimonas caeni</name>
    <dbReference type="NCBI Taxonomy" id="3031301"/>
    <lineage>
        <taxon>Bacteria</taxon>
        <taxon>Pseudomonadati</taxon>
        <taxon>Pseudomonadota</taxon>
        <taxon>Betaproteobacteria</taxon>
        <taxon>Neisseriales</taxon>
        <taxon>Chitinibacteraceae</taxon>
        <taxon>Parachitinimonas</taxon>
    </lineage>
</organism>
<accession>A0ABT7E7J0</accession>
<gene>
    <name evidence="1" type="ORF">PZA18_22830</name>
</gene>
<comment type="caution">
    <text evidence="1">The sequence shown here is derived from an EMBL/GenBank/DDBJ whole genome shotgun (WGS) entry which is preliminary data.</text>
</comment>
<proteinExistence type="predicted"/>
<evidence type="ECO:0000313" key="2">
    <source>
        <dbReference type="Proteomes" id="UP001172778"/>
    </source>
</evidence>
<protein>
    <submittedName>
        <fullName evidence="1">Uncharacterized protein</fullName>
    </submittedName>
</protein>
<keyword evidence="2" id="KW-1185">Reference proteome</keyword>
<feature type="non-terminal residue" evidence="1">
    <location>
        <position position="93"/>
    </location>
</feature>
<dbReference type="EMBL" id="JARRAF010000061">
    <property type="protein sequence ID" value="MDK2126882.1"/>
    <property type="molecule type" value="Genomic_DNA"/>
</dbReference>